<dbReference type="InterPro" id="IPR020900">
    <property type="entry name" value="Arg_repress_DNA-bd"/>
</dbReference>
<comment type="subcellular location">
    <subcellularLocation>
        <location evidence="1">Cytoplasm</location>
    </subcellularLocation>
</comment>
<evidence type="ECO:0000259" key="2">
    <source>
        <dbReference type="Pfam" id="PF01316"/>
    </source>
</evidence>
<sequence length="154" mass="17389">MKKSERLELIKKIVLENEIETQKELVKLLENEGLQATQATISRDINEVGIIKVPASNGRYIYGLSKEISKKEVSTPKPAETAIKAVSDQIAGLEHLIHIDVVPGNSYLLKRFLLERFKGMIFSLLADDDSLLLITKNAKDSDKIRREIKSWMAN</sequence>
<name>A0A1L7LL02_9STRE</name>
<comment type="pathway">
    <text evidence="1">Amino-acid biosynthesis; L-arginine biosynthesis [regulation].</text>
</comment>
<keyword evidence="1" id="KW-0805">Transcription regulation</keyword>
<keyword evidence="1" id="KW-0963">Cytoplasm</keyword>
<dbReference type="Pfam" id="PF01316">
    <property type="entry name" value="Arg_repressor"/>
    <property type="match status" value="1"/>
</dbReference>
<dbReference type="GO" id="GO:0005737">
    <property type="term" value="C:cytoplasm"/>
    <property type="evidence" value="ECO:0007669"/>
    <property type="project" value="UniProtKB-SubCell"/>
</dbReference>
<dbReference type="GO" id="GO:0003677">
    <property type="term" value="F:DNA binding"/>
    <property type="evidence" value="ECO:0007669"/>
    <property type="project" value="UniProtKB-KW"/>
</dbReference>
<dbReference type="AlphaFoldDB" id="A0A1L7LL02"/>
<evidence type="ECO:0000313" key="4">
    <source>
        <dbReference type="Proteomes" id="UP000217758"/>
    </source>
</evidence>
<keyword evidence="4" id="KW-1185">Reference proteome</keyword>
<evidence type="ECO:0000313" key="3">
    <source>
        <dbReference type="EMBL" id="BAQ24798.1"/>
    </source>
</evidence>
<comment type="similarity">
    <text evidence="1">Belongs to the ArgR family.</text>
</comment>
<dbReference type="GO" id="GO:0003700">
    <property type="term" value="F:DNA-binding transcription factor activity"/>
    <property type="evidence" value="ECO:0007669"/>
    <property type="project" value="UniProtKB-UniRule"/>
</dbReference>
<proteinExistence type="inferred from homology"/>
<dbReference type="InterPro" id="IPR036251">
    <property type="entry name" value="Arg_repress_C_sf"/>
</dbReference>
<dbReference type="PANTHER" id="PTHR34471:SF1">
    <property type="entry name" value="ARGININE REPRESSOR"/>
    <property type="match status" value="1"/>
</dbReference>
<dbReference type="EMBL" id="AP014612">
    <property type="protein sequence ID" value="BAQ24798.1"/>
    <property type="molecule type" value="Genomic_DNA"/>
</dbReference>
<keyword evidence="1" id="KW-0055">Arginine biosynthesis</keyword>
<dbReference type="InterPro" id="IPR036390">
    <property type="entry name" value="WH_DNA-bd_sf"/>
</dbReference>
<dbReference type="InterPro" id="IPR036388">
    <property type="entry name" value="WH-like_DNA-bd_sf"/>
</dbReference>
<dbReference type="SUPFAM" id="SSF46785">
    <property type="entry name" value="Winged helix' DNA-binding domain"/>
    <property type="match status" value="1"/>
</dbReference>
<dbReference type="KEGG" id="strg:SRT_15370"/>
<dbReference type="GO" id="GO:1900079">
    <property type="term" value="P:regulation of arginine biosynthetic process"/>
    <property type="evidence" value="ECO:0007669"/>
    <property type="project" value="UniProtKB-UniRule"/>
</dbReference>
<evidence type="ECO:0000256" key="1">
    <source>
        <dbReference type="HAMAP-Rule" id="MF_00173"/>
    </source>
</evidence>
<dbReference type="GO" id="GO:0006526">
    <property type="term" value="P:L-arginine biosynthetic process"/>
    <property type="evidence" value="ECO:0007669"/>
    <property type="project" value="UniProtKB-UniPathway"/>
</dbReference>
<dbReference type="HAMAP" id="MF_00173">
    <property type="entry name" value="Arg_repressor"/>
    <property type="match status" value="1"/>
</dbReference>
<dbReference type="InterPro" id="IPR001669">
    <property type="entry name" value="Arg_repress"/>
</dbReference>
<comment type="function">
    <text evidence="1">Regulates arginine biosynthesis genes.</text>
</comment>
<accession>A0A1L7LL02</accession>
<keyword evidence="1" id="KW-0238">DNA-binding</keyword>
<dbReference type="PANTHER" id="PTHR34471">
    <property type="entry name" value="ARGININE REPRESSOR"/>
    <property type="match status" value="1"/>
</dbReference>
<protein>
    <recommendedName>
        <fullName evidence="1">Arginine repressor</fullName>
    </recommendedName>
</protein>
<dbReference type="GO" id="GO:0034618">
    <property type="term" value="F:arginine binding"/>
    <property type="evidence" value="ECO:0007669"/>
    <property type="project" value="InterPro"/>
</dbReference>
<dbReference type="Gene3D" id="1.10.10.10">
    <property type="entry name" value="Winged helix-like DNA-binding domain superfamily/Winged helix DNA-binding domain"/>
    <property type="match status" value="1"/>
</dbReference>
<dbReference type="GO" id="GO:0051259">
    <property type="term" value="P:protein complex oligomerization"/>
    <property type="evidence" value="ECO:0007669"/>
    <property type="project" value="InterPro"/>
</dbReference>
<dbReference type="UniPathway" id="UPA00068"/>
<dbReference type="Proteomes" id="UP000217758">
    <property type="component" value="Chromosome"/>
</dbReference>
<keyword evidence="1" id="KW-0678">Repressor</keyword>
<keyword evidence="1" id="KW-0804">Transcription</keyword>
<reference evidence="3 4" key="1">
    <citation type="journal article" date="2016" name="Microbiol. Immunol.">
        <title>Complete genome sequence of Streptococcus troglodytae TKU31 isolated from the oral cavity of a chimpanzee (Pan troglodytes).</title>
        <authorList>
            <person name="Okamoto M."/>
            <person name="Naito M."/>
            <person name="Miyanohara M."/>
            <person name="Imai S."/>
            <person name="Nomura Y."/>
            <person name="Saito W."/>
            <person name="Momoi Y."/>
            <person name="Takada K."/>
            <person name="Miyabe-Nishiwaki T."/>
            <person name="Tomonaga M."/>
            <person name="Hanada N."/>
        </authorList>
    </citation>
    <scope>NUCLEOTIDE SEQUENCE [LARGE SCALE GENOMIC DNA]</scope>
    <source>
        <strain evidence="4">TKU 31</strain>
    </source>
</reference>
<feature type="domain" description="Arginine repressor DNA-binding" evidence="2">
    <location>
        <begin position="1"/>
        <end position="67"/>
    </location>
</feature>
<dbReference type="RefSeq" id="WP_128833629.1">
    <property type="nucleotide sequence ID" value="NZ_AP014612.1"/>
</dbReference>
<dbReference type="PRINTS" id="PR01467">
    <property type="entry name" value="ARGREPRESSOR"/>
</dbReference>
<keyword evidence="1" id="KW-0028">Amino-acid biosynthesis</keyword>
<dbReference type="SUPFAM" id="SSF55252">
    <property type="entry name" value="C-terminal domain of arginine repressor"/>
    <property type="match status" value="1"/>
</dbReference>
<organism evidence="3 4">
    <name type="scientific">Streptococcus troglodytae</name>
    <dbReference type="NCBI Taxonomy" id="1111760"/>
    <lineage>
        <taxon>Bacteria</taxon>
        <taxon>Bacillati</taxon>
        <taxon>Bacillota</taxon>
        <taxon>Bacilli</taxon>
        <taxon>Lactobacillales</taxon>
        <taxon>Streptococcaceae</taxon>
        <taxon>Streptococcus</taxon>
    </lineage>
</organism>
<gene>
    <name evidence="1" type="primary">argR</name>
    <name evidence="3" type="ORF">SRT_15370</name>
</gene>